<proteinExistence type="predicted"/>
<dbReference type="OrthoDB" id="4874419at2759"/>
<dbReference type="Proteomes" id="UP000224854">
    <property type="component" value="Unassembled WGS sequence"/>
</dbReference>
<evidence type="ECO:0000313" key="2">
    <source>
        <dbReference type="Proteomes" id="UP000224854"/>
    </source>
</evidence>
<comment type="caution">
    <text evidence="1">The sequence shown here is derived from an EMBL/GenBank/DDBJ whole genome shotgun (WGS) entry which is preliminary data.</text>
</comment>
<keyword evidence="2" id="KW-1185">Reference proteome</keyword>
<name>A0A2C5YSN3_9HYPO</name>
<reference evidence="1 2" key="1">
    <citation type="submission" date="2017-06" db="EMBL/GenBank/DDBJ databases">
        <title>Ant-infecting Ophiocordyceps genomes reveal a high diversity of potential behavioral manipulation genes and a possible major role for enterotoxins.</title>
        <authorList>
            <person name="De Bekker C."/>
            <person name="Evans H.C."/>
            <person name="Brachmann A."/>
            <person name="Hughes D.P."/>
        </authorList>
    </citation>
    <scope>NUCLEOTIDE SEQUENCE [LARGE SCALE GENOMIC DNA]</scope>
    <source>
        <strain evidence="1 2">1348a</strain>
    </source>
</reference>
<sequence>MCTYDLNVVLCGCRDPACKQRDAELDQWLTEPGHVLEVCWYYRISGLCLGSFYNHDPNRLVVRLGMNPRNGNSTQDCTNKKIDFDEPCERWPTRCPLCVLKCRAMEGDTAWN</sequence>
<dbReference type="EMBL" id="NJEU01000576">
    <property type="protein sequence ID" value="PHH72545.1"/>
    <property type="molecule type" value="Genomic_DNA"/>
</dbReference>
<dbReference type="AlphaFoldDB" id="A0A2C5YSN3"/>
<organism evidence="1 2">
    <name type="scientific">Ophiocordyceps australis</name>
    <dbReference type="NCBI Taxonomy" id="1399860"/>
    <lineage>
        <taxon>Eukaryota</taxon>
        <taxon>Fungi</taxon>
        <taxon>Dikarya</taxon>
        <taxon>Ascomycota</taxon>
        <taxon>Pezizomycotina</taxon>
        <taxon>Sordariomycetes</taxon>
        <taxon>Hypocreomycetidae</taxon>
        <taxon>Hypocreales</taxon>
        <taxon>Ophiocordycipitaceae</taxon>
        <taxon>Ophiocordyceps</taxon>
    </lineage>
</organism>
<evidence type="ECO:0000313" key="1">
    <source>
        <dbReference type="EMBL" id="PHH72545.1"/>
    </source>
</evidence>
<accession>A0A2C5YSN3</accession>
<protein>
    <submittedName>
        <fullName evidence="1">Uncharacterized protein</fullName>
    </submittedName>
</protein>
<gene>
    <name evidence="1" type="ORF">CDD82_5925</name>
</gene>